<proteinExistence type="inferred from homology"/>
<protein>
    <recommendedName>
        <fullName evidence="5">Uronate isomerase</fullName>
        <ecNumber evidence="4">5.3.1.12</ecNumber>
    </recommendedName>
</protein>
<dbReference type="PANTHER" id="PTHR30068:SF4">
    <property type="entry name" value="URONATE ISOMERASE"/>
    <property type="match status" value="1"/>
</dbReference>
<dbReference type="GO" id="GO:0008880">
    <property type="term" value="F:glucuronate isomerase activity"/>
    <property type="evidence" value="ECO:0007669"/>
    <property type="project" value="UniProtKB-EC"/>
</dbReference>
<comment type="similarity">
    <text evidence="3">Belongs to the metallo-dependent hydrolases superfamily. Uronate isomerase family.</text>
</comment>
<dbReference type="STRING" id="1814289.SAMN05216410_3279"/>
<dbReference type="UniPathway" id="UPA00246"/>
<evidence type="ECO:0000256" key="2">
    <source>
        <dbReference type="ARBA" id="ARBA00004892"/>
    </source>
</evidence>
<dbReference type="EC" id="5.3.1.12" evidence="4"/>
<dbReference type="EMBL" id="FMYH01000007">
    <property type="protein sequence ID" value="SDD41665.1"/>
    <property type="molecule type" value="Genomic_DNA"/>
</dbReference>
<dbReference type="Proteomes" id="UP000199039">
    <property type="component" value="Unassembled WGS sequence"/>
</dbReference>
<dbReference type="PANTHER" id="PTHR30068">
    <property type="entry name" value="URONATE ISOMERASE"/>
    <property type="match status" value="1"/>
</dbReference>
<dbReference type="Gene3D" id="3.20.20.140">
    <property type="entry name" value="Metal-dependent hydrolases"/>
    <property type="match status" value="1"/>
</dbReference>
<gene>
    <name evidence="8" type="ORF">SAMN05216410_3279</name>
</gene>
<dbReference type="Pfam" id="PF02614">
    <property type="entry name" value="UxaC"/>
    <property type="match status" value="1"/>
</dbReference>
<dbReference type="Gene3D" id="1.10.2020.10">
    <property type="entry name" value="uronate isomerase, domain 2, chain A"/>
    <property type="match status" value="1"/>
</dbReference>
<evidence type="ECO:0000256" key="5">
    <source>
        <dbReference type="ARBA" id="ARBA00020555"/>
    </source>
</evidence>
<dbReference type="InterPro" id="IPR003766">
    <property type="entry name" value="Uronate_isomerase"/>
</dbReference>
<evidence type="ECO:0000256" key="4">
    <source>
        <dbReference type="ARBA" id="ARBA00012546"/>
    </source>
</evidence>
<keyword evidence="9" id="KW-1185">Reference proteome</keyword>
<feature type="compositionally biased region" description="Low complexity" evidence="7">
    <location>
        <begin position="17"/>
        <end position="27"/>
    </location>
</feature>
<evidence type="ECO:0000256" key="1">
    <source>
        <dbReference type="ARBA" id="ARBA00001165"/>
    </source>
</evidence>
<dbReference type="AlphaFoldDB" id="A0A1G6UMA6"/>
<name>A0A1G6UMA6_9MICO</name>
<evidence type="ECO:0000256" key="7">
    <source>
        <dbReference type="SAM" id="MobiDB-lite"/>
    </source>
</evidence>
<feature type="region of interest" description="Disordered" evidence="7">
    <location>
        <begin position="1"/>
        <end position="31"/>
    </location>
</feature>
<organism evidence="8 9">
    <name type="scientific">Sanguibacter gelidistatuariae</name>
    <dbReference type="NCBI Taxonomy" id="1814289"/>
    <lineage>
        <taxon>Bacteria</taxon>
        <taxon>Bacillati</taxon>
        <taxon>Actinomycetota</taxon>
        <taxon>Actinomycetes</taxon>
        <taxon>Micrococcales</taxon>
        <taxon>Sanguibacteraceae</taxon>
        <taxon>Sanguibacter</taxon>
    </lineage>
</organism>
<comment type="catalytic activity">
    <reaction evidence="1">
        <text>D-glucuronate = D-fructuronate</text>
        <dbReference type="Rhea" id="RHEA:13049"/>
        <dbReference type="ChEBI" id="CHEBI:58720"/>
        <dbReference type="ChEBI" id="CHEBI:59863"/>
        <dbReference type="EC" id="5.3.1.12"/>
    </reaction>
</comment>
<accession>A0A1G6UMA6</accession>
<evidence type="ECO:0000313" key="9">
    <source>
        <dbReference type="Proteomes" id="UP000199039"/>
    </source>
</evidence>
<sequence>MTAQHVTEFPTAGSAQTTLTTTTTTTTRAGDPEHWTLHPDRALPADPVTRPLAREIYAATKDLPIVSMHGHVDAQVLDENPLFGDPTELLIIPDHYLVRMIVSQGTSPDGVAHMGGAPLDPASPITPRTDHRAIWRTFCENWHLFRGTPTRYWMEHELVEVFGVHQRPSAETADAIYDHLSEVLTTDAYRPRALFDRFNIEVLATTDSASSDLAHHASLAAQGWGDKVVPTFRPDPLLHLDHAGWAADIAALGAASGIDVVSYATFLAALRQRRQAFIAAGARATDHGHLLADTTPLSDAEASRIFDLALGGAPVDAVAAQAFSGHMLFQMAAMSAEDGLVMQLHPGVLRNHDRAMLGTFGADKGYDVPVAVEYTRALRPLLEAFGHHPGFRIIVFTIDETVYSRELAPMAGVYPAMKLGAPWWFLDSPDGMRRFRDTATETAGFYNTTGFVDDTRAFASIPARHDLSRRIDAGYLARLVAEHRLDLDEAVETAVDLAYNLPLAAYAPRALSTPGSEPHVDH</sequence>
<dbReference type="SUPFAM" id="SSF51556">
    <property type="entry name" value="Metallo-dependent hydrolases"/>
    <property type="match status" value="1"/>
</dbReference>
<dbReference type="NCBIfam" id="NF002794">
    <property type="entry name" value="PRK02925.1"/>
    <property type="match status" value="1"/>
</dbReference>
<evidence type="ECO:0000256" key="3">
    <source>
        <dbReference type="ARBA" id="ARBA00008397"/>
    </source>
</evidence>
<evidence type="ECO:0000313" key="8">
    <source>
        <dbReference type="EMBL" id="SDD41665.1"/>
    </source>
</evidence>
<dbReference type="GO" id="GO:0019698">
    <property type="term" value="P:D-galacturonate catabolic process"/>
    <property type="evidence" value="ECO:0007669"/>
    <property type="project" value="TreeGrafter"/>
</dbReference>
<keyword evidence="6 8" id="KW-0413">Isomerase</keyword>
<evidence type="ECO:0000256" key="6">
    <source>
        <dbReference type="ARBA" id="ARBA00023235"/>
    </source>
</evidence>
<reference evidence="8 9" key="1">
    <citation type="submission" date="2016-09" db="EMBL/GenBank/DDBJ databases">
        <authorList>
            <person name="Capua I."/>
            <person name="De Benedictis P."/>
            <person name="Joannis T."/>
            <person name="Lombin L.H."/>
            <person name="Cattoli G."/>
        </authorList>
    </citation>
    <scope>NUCLEOTIDE SEQUENCE [LARGE SCALE GENOMIC DNA]</scope>
    <source>
        <strain evidence="8 9">ISLP-3</strain>
    </source>
</reference>
<comment type="pathway">
    <text evidence="2">Carbohydrate metabolism; pentose and glucuronate interconversion.</text>
</comment>
<dbReference type="GO" id="GO:0042840">
    <property type="term" value="P:D-glucuronate catabolic process"/>
    <property type="evidence" value="ECO:0007669"/>
    <property type="project" value="TreeGrafter"/>
</dbReference>
<dbReference type="InterPro" id="IPR032466">
    <property type="entry name" value="Metal_Hydrolase"/>
</dbReference>